<dbReference type="AlphaFoldDB" id="A0A843WEQ4"/>
<accession>A0A843WEQ4</accession>
<gene>
    <name evidence="1" type="ORF">Taro_042753</name>
</gene>
<name>A0A843WEQ4_COLES</name>
<organism evidence="1 2">
    <name type="scientific">Colocasia esculenta</name>
    <name type="common">Wild taro</name>
    <name type="synonym">Arum esculentum</name>
    <dbReference type="NCBI Taxonomy" id="4460"/>
    <lineage>
        <taxon>Eukaryota</taxon>
        <taxon>Viridiplantae</taxon>
        <taxon>Streptophyta</taxon>
        <taxon>Embryophyta</taxon>
        <taxon>Tracheophyta</taxon>
        <taxon>Spermatophyta</taxon>
        <taxon>Magnoliopsida</taxon>
        <taxon>Liliopsida</taxon>
        <taxon>Araceae</taxon>
        <taxon>Aroideae</taxon>
        <taxon>Colocasieae</taxon>
        <taxon>Colocasia</taxon>
    </lineage>
</organism>
<evidence type="ECO:0000313" key="1">
    <source>
        <dbReference type="EMBL" id="MQM09873.1"/>
    </source>
</evidence>
<dbReference type="EMBL" id="NMUH01004497">
    <property type="protein sequence ID" value="MQM09873.1"/>
    <property type="molecule type" value="Genomic_DNA"/>
</dbReference>
<protein>
    <submittedName>
        <fullName evidence="1">Uncharacterized protein</fullName>
    </submittedName>
</protein>
<proteinExistence type="predicted"/>
<keyword evidence="2" id="KW-1185">Reference proteome</keyword>
<sequence>MAVPKKGTLRCWPECLADVDGCACFEHGCWFARAAFGFVVGLRIRVGTVLCSVYVVARAKQMLCVPFVNSGEVLLEFFSIGSGGGEVHCLAAVFWWCFPELFVVVLVRVPLPLGLLLCSLKFSAVLPPWFKVFVVCLGAVALPSRFALRTAPGLFLPVVVLPQAPNCYFGNPPSTLWRSEVAMPMVRCLFSLGCLVSLGVTPGCSSPTLWRCAEVLFPHCVLLRWFCGSRVCPNLGCGRDVSLFRYFVVLYGRDSRSQEFIVGRSWWRHVRRALPAV</sequence>
<comment type="caution">
    <text evidence="1">The sequence shown here is derived from an EMBL/GenBank/DDBJ whole genome shotgun (WGS) entry which is preliminary data.</text>
</comment>
<reference evidence="1" key="1">
    <citation type="submission" date="2017-07" db="EMBL/GenBank/DDBJ databases">
        <title>Taro Niue Genome Assembly and Annotation.</title>
        <authorList>
            <person name="Atibalentja N."/>
            <person name="Keating K."/>
            <person name="Fields C.J."/>
        </authorList>
    </citation>
    <scope>NUCLEOTIDE SEQUENCE</scope>
    <source>
        <strain evidence="1">Niue_2</strain>
        <tissue evidence="1">Leaf</tissue>
    </source>
</reference>
<evidence type="ECO:0000313" key="2">
    <source>
        <dbReference type="Proteomes" id="UP000652761"/>
    </source>
</evidence>
<dbReference type="Proteomes" id="UP000652761">
    <property type="component" value="Unassembled WGS sequence"/>
</dbReference>